<evidence type="ECO:0000313" key="3">
    <source>
        <dbReference type="Proteomes" id="UP000006591"/>
    </source>
</evidence>
<dbReference type="Gramene" id="ONIVA01G18770.1">
    <property type="protein sequence ID" value="ONIVA01G18770.1"/>
    <property type="gene ID" value="ONIVA01G18770"/>
</dbReference>
<dbReference type="Proteomes" id="UP000006591">
    <property type="component" value="Chromosome 1"/>
</dbReference>
<proteinExistence type="predicted"/>
<name>A0A0E0FLX4_ORYNI</name>
<dbReference type="EnsemblPlants" id="ONIVA01G18770.1">
    <property type="protein sequence ID" value="ONIVA01G18770.1"/>
    <property type="gene ID" value="ONIVA01G18770"/>
</dbReference>
<protein>
    <submittedName>
        <fullName evidence="2">Uncharacterized protein</fullName>
    </submittedName>
</protein>
<dbReference type="HOGENOM" id="CLU_1734398_0_0_1"/>
<sequence length="151" mass="16371">MARWHTEKTKRVESSRGKEIHPSINLPPPLRGEIYRVHTASTAACAAGRSGPCQSTTTTTTQEEGASPSSNGPPPHPPSSRALLGEGACAHRGCSPLTPPSLRYRLFPSPSPTLPHTRSLLIHPRAEERFSFFLSTRRLCDGREGGVKPSR</sequence>
<reference evidence="2" key="2">
    <citation type="submission" date="2018-04" db="EMBL/GenBank/DDBJ databases">
        <title>OnivRS2 (Oryza nivara Reference Sequence Version 2).</title>
        <authorList>
            <person name="Zhang J."/>
            <person name="Kudrna D."/>
            <person name="Lee S."/>
            <person name="Talag J."/>
            <person name="Rajasekar S."/>
            <person name="Welchert J."/>
            <person name="Hsing Y.-I."/>
            <person name="Wing R.A."/>
        </authorList>
    </citation>
    <scope>NUCLEOTIDE SEQUENCE [LARGE SCALE GENOMIC DNA]</scope>
</reference>
<keyword evidence="3" id="KW-1185">Reference proteome</keyword>
<feature type="region of interest" description="Disordered" evidence="1">
    <location>
        <begin position="1"/>
        <end position="32"/>
    </location>
</feature>
<feature type="compositionally biased region" description="Basic and acidic residues" evidence="1">
    <location>
        <begin position="1"/>
        <end position="21"/>
    </location>
</feature>
<evidence type="ECO:0000256" key="1">
    <source>
        <dbReference type="SAM" id="MobiDB-lite"/>
    </source>
</evidence>
<accession>A0A0E0FLX4</accession>
<dbReference type="AlphaFoldDB" id="A0A0E0FLX4"/>
<reference evidence="2" key="1">
    <citation type="submission" date="2015-04" db="UniProtKB">
        <authorList>
            <consortium name="EnsemblPlants"/>
        </authorList>
    </citation>
    <scope>IDENTIFICATION</scope>
    <source>
        <strain evidence="2">SL10</strain>
    </source>
</reference>
<evidence type="ECO:0000313" key="2">
    <source>
        <dbReference type="EnsemblPlants" id="ONIVA01G18770.1"/>
    </source>
</evidence>
<feature type="region of interest" description="Disordered" evidence="1">
    <location>
        <begin position="44"/>
        <end position="87"/>
    </location>
</feature>
<organism evidence="2">
    <name type="scientific">Oryza nivara</name>
    <name type="common">Indian wild rice</name>
    <name type="synonym">Oryza sativa f. spontanea</name>
    <dbReference type="NCBI Taxonomy" id="4536"/>
    <lineage>
        <taxon>Eukaryota</taxon>
        <taxon>Viridiplantae</taxon>
        <taxon>Streptophyta</taxon>
        <taxon>Embryophyta</taxon>
        <taxon>Tracheophyta</taxon>
        <taxon>Spermatophyta</taxon>
        <taxon>Magnoliopsida</taxon>
        <taxon>Liliopsida</taxon>
        <taxon>Poales</taxon>
        <taxon>Poaceae</taxon>
        <taxon>BOP clade</taxon>
        <taxon>Oryzoideae</taxon>
        <taxon>Oryzeae</taxon>
        <taxon>Oryzinae</taxon>
        <taxon>Oryza</taxon>
    </lineage>
</organism>